<dbReference type="GO" id="GO:0009113">
    <property type="term" value="P:purine nucleobase biosynthetic process"/>
    <property type="evidence" value="ECO:0007669"/>
    <property type="project" value="InterPro"/>
</dbReference>
<dbReference type="GO" id="GO:0046872">
    <property type="term" value="F:metal ion binding"/>
    <property type="evidence" value="ECO:0007669"/>
    <property type="project" value="InterPro"/>
</dbReference>
<dbReference type="SUPFAM" id="SSF51246">
    <property type="entry name" value="Rudiment single hybrid motif"/>
    <property type="match status" value="1"/>
</dbReference>
<reference evidence="15" key="1">
    <citation type="submission" date="2020-10" db="EMBL/GenBank/DDBJ databases">
        <authorList>
            <person name="Gilroy R."/>
        </authorList>
    </citation>
    <scope>NUCLEOTIDE SEQUENCE</scope>
    <source>
        <strain evidence="15">ChiHjej12B11-29160</strain>
    </source>
</reference>
<evidence type="ECO:0000256" key="2">
    <source>
        <dbReference type="ARBA" id="ARBA00001946"/>
    </source>
</evidence>
<dbReference type="InterPro" id="IPR016185">
    <property type="entry name" value="PreATP-grasp_dom_sf"/>
</dbReference>
<dbReference type="NCBIfam" id="TIGR00877">
    <property type="entry name" value="purD"/>
    <property type="match status" value="1"/>
</dbReference>
<evidence type="ECO:0000256" key="7">
    <source>
        <dbReference type="ARBA" id="ARBA00022755"/>
    </source>
</evidence>
<dbReference type="InterPro" id="IPR000115">
    <property type="entry name" value="PRibGlycinamide_synth"/>
</dbReference>
<comment type="pathway">
    <text evidence="3 12">Purine metabolism; IMP biosynthesis via de novo pathway; N(1)-(5-phospho-D-ribosyl)glycinamide from 5-phospho-alpha-D-ribose 1-diphosphate: step 2/2.</text>
</comment>
<dbReference type="GO" id="GO:0005524">
    <property type="term" value="F:ATP binding"/>
    <property type="evidence" value="ECO:0007669"/>
    <property type="project" value="UniProtKB-UniRule"/>
</dbReference>
<organism evidence="15 16">
    <name type="scientific">Candidatus Coprovicinus avistercoris</name>
    <dbReference type="NCBI Taxonomy" id="2840754"/>
    <lineage>
        <taxon>Bacteria</taxon>
        <taxon>Bacillati</taxon>
        <taxon>Actinomycetota</taxon>
        <taxon>Coriobacteriia</taxon>
        <taxon>Coriobacteriales</taxon>
        <taxon>Coriobacteriaceae</taxon>
        <taxon>Coriobacteriaceae incertae sedis</taxon>
        <taxon>Candidatus Coprovicinus</taxon>
    </lineage>
</organism>
<dbReference type="InterPro" id="IPR013815">
    <property type="entry name" value="ATP_grasp_subdomain_1"/>
</dbReference>
<evidence type="ECO:0000256" key="4">
    <source>
        <dbReference type="ARBA" id="ARBA00013255"/>
    </source>
</evidence>
<dbReference type="EMBL" id="DVMQ01000006">
    <property type="protein sequence ID" value="HIU23609.1"/>
    <property type="molecule type" value="Genomic_DNA"/>
</dbReference>
<dbReference type="Pfam" id="PF02645">
    <property type="entry name" value="DegV"/>
    <property type="match status" value="1"/>
</dbReference>
<evidence type="ECO:0000256" key="10">
    <source>
        <dbReference type="ARBA" id="ARBA00042242"/>
    </source>
</evidence>
<dbReference type="PANTHER" id="PTHR43472:SF1">
    <property type="entry name" value="PHOSPHORIBOSYLAMINE--GLYCINE LIGASE, CHLOROPLASTIC"/>
    <property type="match status" value="1"/>
</dbReference>
<keyword evidence="8 13" id="KW-0067">ATP-binding</keyword>
<accession>A0A9D1HWE2</accession>
<dbReference type="NCBIfam" id="TIGR00762">
    <property type="entry name" value="DegV"/>
    <property type="match status" value="1"/>
</dbReference>
<dbReference type="SUPFAM" id="SSF52440">
    <property type="entry name" value="PreATP-grasp domain"/>
    <property type="match status" value="1"/>
</dbReference>
<evidence type="ECO:0000256" key="12">
    <source>
        <dbReference type="HAMAP-Rule" id="MF_00138"/>
    </source>
</evidence>
<reference evidence="15" key="2">
    <citation type="journal article" date="2021" name="PeerJ">
        <title>Extensive microbial diversity within the chicken gut microbiome revealed by metagenomics and culture.</title>
        <authorList>
            <person name="Gilroy R."/>
            <person name="Ravi A."/>
            <person name="Getino M."/>
            <person name="Pursley I."/>
            <person name="Horton D.L."/>
            <person name="Alikhan N.F."/>
            <person name="Baker D."/>
            <person name="Gharbi K."/>
            <person name="Hall N."/>
            <person name="Watson M."/>
            <person name="Adriaenssens E.M."/>
            <person name="Foster-Nyarko E."/>
            <person name="Jarju S."/>
            <person name="Secka A."/>
            <person name="Antonio M."/>
            <person name="Oren A."/>
            <person name="Chaudhuri R.R."/>
            <person name="La Ragione R."/>
            <person name="Hildebrand F."/>
            <person name="Pallen M.J."/>
        </authorList>
    </citation>
    <scope>NUCLEOTIDE SEQUENCE</scope>
    <source>
        <strain evidence="15">ChiHjej12B11-29160</strain>
    </source>
</reference>
<evidence type="ECO:0000256" key="6">
    <source>
        <dbReference type="ARBA" id="ARBA00022741"/>
    </source>
</evidence>
<keyword evidence="5 12" id="KW-0436">Ligase</keyword>
<keyword evidence="7 12" id="KW-0658">Purine biosynthesis</keyword>
<gene>
    <name evidence="12 15" type="primary">purD</name>
    <name evidence="15" type="ORF">IAD17_01630</name>
</gene>
<name>A0A9D1HWE2_9ACTN</name>
<dbReference type="SUPFAM" id="SSF82549">
    <property type="entry name" value="DAK1/DegV-like"/>
    <property type="match status" value="1"/>
</dbReference>
<protein>
    <recommendedName>
        <fullName evidence="4 12">Phosphoribosylamine--glycine ligase</fullName>
        <ecNumber evidence="4 12">6.3.4.13</ecNumber>
    </recommendedName>
    <alternativeName>
        <fullName evidence="12">GARS</fullName>
    </alternativeName>
    <alternativeName>
        <fullName evidence="10 12">Glycinamide ribonucleotide synthetase</fullName>
    </alternativeName>
    <alternativeName>
        <fullName evidence="11 12">Phosphoribosylglycinamide synthetase</fullName>
    </alternativeName>
</protein>
<dbReference type="SMART" id="SM01209">
    <property type="entry name" value="GARS_A"/>
    <property type="match status" value="1"/>
</dbReference>
<dbReference type="Pfam" id="PF02843">
    <property type="entry name" value="GARS_C"/>
    <property type="match status" value="1"/>
</dbReference>
<evidence type="ECO:0000313" key="16">
    <source>
        <dbReference type="Proteomes" id="UP000824078"/>
    </source>
</evidence>
<dbReference type="Gene3D" id="3.30.470.20">
    <property type="entry name" value="ATP-grasp fold, B domain"/>
    <property type="match status" value="1"/>
</dbReference>
<dbReference type="Proteomes" id="UP000824078">
    <property type="component" value="Unassembled WGS sequence"/>
</dbReference>
<dbReference type="InterPro" id="IPR011761">
    <property type="entry name" value="ATP-grasp"/>
</dbReference>
<dbReference type="Pfam" id="PF01071">
    <property type="entry name" value="GARS_A"/>
    <property type="match status" value="1"/>
</dbReference>
<dbReference type="Pfam" id="PF02844">
    <property type="entry name" value="GARS_N"/>
    <property type="match status" value="1"/>
</dbReference>
<proteinExistence type="inferred from homology"/>
<comment type="similarity">
    <text evidence="9 12">Belongs to the GARS family.</text>
</comment>
<dbReference type="PANTHER" id="PTHR43472">
    <property type="entry name" value="PHOSPHORIBOSYLAMINE--GLYCINE LIGASE"/>
    <property type="match status" value="1"/>
</dbReference>
<comment type="catalytic activity">
    <reaction evidence="12">
        <text>5-phospho-beta-D-ribosylamine + glycine + ATP = N(1)-(5-phospho-beta-D-ribosyl)glycinamide + ADP + phosphate + H(+)</text>
        <dbReference type="Rhea" id="RHEA:17453"/>
        <dbReference type="ChEBI" id="CHEBI:15378"/>
        <dbReference type="ChEBI" id="CHEBI:30616"/>
        <dbReference type="ChEBI" id="CHEBI:43474"/>
        <dbReference type="ChEBI" id="CHEBI:57305"/>
        <dbReference type="ChEBI" id="CHEBI:58681"/>
        <dbReference type="ChEBI" id="CHEBI:143788"/>
        <dbReference type="ChEBI" id="CHEBI:456216"/>
        <dbReference type="EC" id="6.3.4.13"/>
    </reaction>
</comment>
<dbReference type="Gene3D" id="3.90.600.10">
    <property type="entry name" value="Phosphoribosylglycinamide synthetase, C-terminal domain"/>
    <property type="match status" value="1"/>
</dbReference>
<dbReference type="PROSITE" id="PS00184">
    <property type="entry name" value="GARS"/>
    <property type="match status" value="1"/>
</dbReference>
<dbReference type="GO" id="GO:0006189">
    <property type="term" value="P:'de novo' IMP biosynthetic process"/>
    <property type="evidence" value="ECO:0007669"/>
    <property type="project" value="UniProtKB-UniRule"/>
</dbReference>
<keyword evidence="6 13" id="KW-0547">Nucleotide-binding</keyword>
<dbReference type="EC" id="6.3.4.13" evidence="4 12"/>
<comment type="cofactor">
    <cofactor evidence="1">
        <name>Mn(2+)</name>
        <dbReference type="ChEBI" id="CHEBI:29035"/>
    </cofactor>
</comment>
<dbReference type="InterPro" id="IPR020562">
    <property type="entry name" value="PRibGlycinamide_synth_N"/>
</dbReference>
<dbReference type="AlphaFoldDB" id="A0A9D1HWE2"/>
<evidence type="ECO:0000313" key="15">
    <source>
        <dbReference type="EMBL" id="HIU23609.1"/>
    </source>
</evidence>
<feature type="domain" description="ATP-grasp" evidence="14">
    <location>
        <begin position="426"/>
        <end position="629"/>
    </location>
</feature>
<dbReference type="Gene3D" id="3.40.50.20">
    <property type="match status" value="1"/>
</dbReference>
<dbReference type="Gene3D" id="3.40.50.10170">
    <property type="match status" value="1"/>
</dbReference>
<evidence type="ECO:0000256" key="9">
    <source>
        <dbReference type="ARBA" id="ARBA00038345"/>
    </source>
</evidence>
<dbReference type="FunFam" id="3.90.600.10:FF:000001">
    <property type="entry name" value="Trifunctional purine biosynthetic protein adenosine-3"/>
    <property type="match status" value="1"/>
</dbReference>
<evidence type="ECO:0000256" key="1">
    <source>
        <dbReference type="ARBA" id="ARBA00001936"/>
    </source>
</evidence>
<evidence type="ECO:0000259" key="14">
    <source>
        <dbReference type="PROSITE" id="PS50975"/>
    </source>
</evidence>
<dbReference type="Gene3D" id="3.30.1490.20">
    <property type="entry name" value="ATP-grasp fold, A domain"/>
    <property type="match status" value="1"/>
</dbReference>
<evidence type="ECO:0000256" key="8">
    <source>
        <dbReference type="ARBA" id="ARBA00022840"/>
    </source>
</evidence>
<evidence type="ECO:0000256" key="13">
    <source>
        <dbReference type="PROSITE-ProRule" id="PRU00409"/>
    </source>
</evidence>
<dbReference type="PROSITE" id="PS50975">
    <property type="entry name" value="ATP_GRASP"/>
    <property type="match status" value="1"/>
</dbReference>
<dbReference type="InterPro" id="IPR037123">
    <property type="entry name" value="PRibGlycinamide_synth_C_sf"/>
</dbReference>
<evidence type="ECO:0000256" key="5">
    <source>
        <dbReference type="ARBA" id="ARBA00022598"/>
    </source>
</evidence>
<comment type="cofactor">
    <cofactor evidence="2">
        <name>Mg(2+)</name>
        <dbReference type="ChEBI" id="CHEBI:18420"/>
    </cofactor>
</comment>
<dbReference type="HAMAP" id="MF_00138">
    <property type="entry name" value="GARS"/>
    <property type="match status" value="1"/>
</dbReference>
<dbReference type="InterPro" id="IPR020560">
    <property type="entry name" value="PRibGlycinamide_synth_C-dom"/>
</dbReference>
<sequence length="747" mass="79196">MPKSEFAIVVDSACDLPLEWCEEQQVQVVPFHTTLDGCDYPSLGTEGTSDFYVALATATAAPHVAPPTGLDYEHVFAALFEEGFETIVSIHASTALAGSFEAARTAARLMSATQKIELVDTKTFSVAEGLVLRDVVSARNSGVSAKEAAEHARAFAAKTSLYFIPAPDRSFSSTGSVHRGIRGTLARLARAVTGQRQLIKTNKDGMLATVASHTDLSYLASDLVRHLSVCAHEAGPIMYAEVNAGMPRYLEYIDRPLDTNEFSSECVWVANASPATVSTIGIGAIGVGFAPRQVFWQSNDKDTQSVKNQGGSMGSASEKVDILLLGSGGREHALLTKLAESPRAGKLYVAPGNGGMWSIAERVDINPENGEEVASFARDNGIGLVVIGPEAPLVSGVADAVRATGIPVFGPNAAAARMEGSKQFAKEIMEKAGVPTASWRSFDDEDACAAYVREIGGPVVIKADGLAAGKGVVVAQSTEEALAGVHECFTAFGDAGKLVVVEELLRGPECSLLGLTDGQTLVPLAASQDHKRAYEGDRGPNTGGMGVYSPVPIVTPEELEQMVDIERRVVAQLAAEGIDYRGCLYGGFMLTEDGPKVLEFNARFGDPETQVVLPRMHADLVDVFLRCDNGTLNEADVSWDNDWAVSVVLASAGYPGAYEKGKVITGIDEANACEGVTVYHAGTALDAEGNIITAGGRVLDVTALAPTFEEARNRAYEACELINFEGKTCRHDIGLRALKGREAWEES</sequence>
<comment type="caution">
    <text evidence="15">The sequence shown here is derived from an EMBL/GenBank/DDBJ whole genome shotgun (WGS) entry which is preliminary data.</text>
</comment>
<evidence type="ECO:0000256" key="11">
    <source>
        <dbReference type="ARBA" id="ARBA00042864"/>
    </source>
</evidence>
<dbReference type="SUPFAM" id="SSF56059">
    <property type="entry name" value="Glutathione synthetase ATP-binding domain-like"/>
    <property type="match status" value="1"/>
</dbReference>
<dbReference type="InterPro" id="IPR003797">
    <property type="entry name" value="DegV"/>
</dbReference>
<dbReference type="InterPro" id="IPR020559">
    <property type="entry name" value="PRibGlycinamide_synth_CS"/>
</dbReference>
<dbReference type="InterPro" id="IPR011054">
    <property type="entry name" value="Rudment_hybrid_motif"/>
</dbReference>
<dbReference type="InterPro" id="IPR020561">
    <property type="entry name" value="PRibGlycinamid_synth_ATP-grasp"/>
</dbReference>
<dbReference type="GO" id="GO:0004637">
    <property type="term" value="F:phosphoribosylamine-glycine ligase activity"/>
    <property type="evidence" value="ECO:0007669"/>
    <property type="project" value="UniProtKB-UniRule"/>
</dbReference>
<dbReference type="SMART" id="SM01210">
    <property type="entry name" value="GARS_C"/>
    <property type="match status" value="1"/>
</dbReference>
<dbReference type="PROSITE" id="PS51482">
    <property type="entry name" value="DEGV"/>
    <property type="match status" value="1"/>
</dbReference>
<evidence type="ECO:0000256" key="3">
    <source>
        <dbReference type="ARBA" id="ARBA00005174"/>
    </source>
</evidence>